<dbReference type="Proteomes" id="UP000009046">
    <property type="component" value="Unassembled WGS sequence"/>
</dbReference>
<reference evidence="1" key="1">
    <citation type="submission" date="2007-04" db="EMBL/GenBank/DDBJ databases">
        <title>Annotation of Pediculus humanus corporis strain USDA.</title>
        <authorList>
            <person name="Kirkness E."/>
            <person name="Hannick L."/>
            <person name="Hass B."/>
            <person name="Bruggner R."/>
            <person name="Lawson D."/>
            <person name="Bidwell S."/>
            <person name="Joardar V."/>
            <person name="Caler E."/>
            <person name="Walenz B."/>
            <person name="Inman J."/>
            <person name="Schobel S."/>
            <person name="Galinsky K."/>
            <person name="Amedeo P."/>
            <person name="Strausberg R."/>
        </authorList>
    </citation>
    <scope>NUCLEOTIDE SEQUENCE</scope>
    <source>
        <strain evidence="1">USDA</strain>
    </source>
</reference>
<reference evidence="2" key="3">
    <citation type="submission" date="2021-02" db="UniProtKB">
        <authorList>
            <consortium name="EnsemblMetazoa"/>
        </authorList>
    </citation>
    <scope>IDENTIFICATION</scope>
    <source>
        <strain evidence="2">USDA</strain>
    </source>
</reference>
<protein>
    <submittedName>
        <fullName evidence="1 2">Uncharacterized protein</fullName>
    </submittedName>
</protein>
<dbReference type="eggNOG" id="ENOG502S1K4">
    <property type="taxonomic scope" value="Eukaryota"/>
</dbReference>
<dbReference type="AlphaFoldDB" id="E0VIR7"/>
<proteinExistence type="predicted"/>
<dbReference type="CTD" id="8230062"/>
<dbReference type="PANTHER" id="PTHR36693">
    <property type="entry name" value="GH02722P"/>
    <property type="match status" value="1"/>
</dbReference>
<dbReference type="GeneID" id="8230062"/>
<dbReference type="STRING" id="121224.E0VIR7"/>
<evidence type="ECO:0000313" key="1">
    <source>
        <dbReference type="EMBL" id="EEB13273.1"/>
    </source>
</evidence>
<reference evidence="1" key="2">
    <citation type="submission" date="2007-04" db="EMBL/GenBank/DDBJ databases">
        <title>The genome of the human body louse.</title>
        <authorList>
            <consortium name="The Human Body Louse Genome Consortium"/>
            <person name="Kirkness E."/>
            <person name="Walenz B."/>
            <person name="Hass B."/>
            <person name="Bruggner R."/>
            <person name="Strausberg R."/>
        </authorList>
    </citation>
    <scope>NUCLEOTIDE SEQUENCE</scope>
    <source>
        <strain evidence="1">USDA</strain>
    </source>
</reference>
<dbReference type="KEGG" id="phu:Phum_PHUM231590"/>
<gene>
    <name evidence="2" type="primary">8230062</name>
    <name evidence="1" type="ORF">Phum_PHUM231590</name>
</gene>
<dbReference type="EMBL" id="AAZO01008555">
    <property type="status" value="NOT_ANNOTATED_CDS"/>
    <property type="molecule type" value="Genomic_DNA"/>
</dbReference>
<accession>E0VIR7</accession>
<dbReference type="PANTHER" id="PTHR36693:SF1">
    <property type="entry name" value="GH02722P"/>
    <property type="match status" value="1"/>
</dbReference>
<name>E0VIR7_PEDHC</name>
<dbReference type="Pfam" id="PF16065">
    <property type="entry name" value="DUF4807"/>
    <property type="match status" value="1"/>
</dbReference>
<evidence type="ECO:0000313" key="2">
    <source>
        <dbReference type="EnsemblMetazoa" id="PHUM231590-PA"/>
    </source>
</evidence>
<dbReference type="EMBL" id="DS235201">
    <property type="protein sequence ID" value="EEB13273.1"/>
    <property type="molecule type" value="Genomic_DNA"/>
</dbReference>
<organism>
    <name type="scientific">Pediculus humanus subsp. corporis</name>
    <name type="common">Body louse</name>
    <dbReference type="NCBI Taxonomy" id="121224"/>
    <lineage>
        <taxon>Eukaryota</taxon>
        <taxon>Metazoa</taxon>
        <taxon>Ecdysozoa</taxon>
        <taxon>Arthropoda</taxon>
        <taxon>Hexapoda</taxon>
        <taxon>Insecta</taxon>
        <taxon>Pterygota</taxon>
        <taxon>Neoptera</taxon>
        <taxon>Paraneoptera</taxon>
        <taxon>Psocodea</taxon>
        <taxon>Troctomorpha</taxon>
        <taxon>Phthiraptera</taxon>
        <taxon>Anoplura</taxon>
        <taxon>Pediculidae</taxon>
        <taxon>Pediculus</taxon>
    </lineage>
</organism>
<dbReference type="HOGENOM" id="CLU_094355_0_0_1"/>
<dbReference type="InParanoid" id="E0VIR7"/>
<dbReference type="OrthoDB" id="121932at2759"/>
<sequence>MDKVRFDKFILNSSLLCEPKQIDSRELDDNKCQKKKFVKILKVDGYFLSAFSHLIKVSEFYSNAVAKGLMQSSSHIYPKKCCIKFQLVKPKFEVIDYVWNEKISNLVLQRQEQEQAMSWLSTLGGAFSALGDKFENHAKIAGKISLQQLKIAFQLGEPLLVARCRLYIALSLIQLGKLSAAKKLIENLYILAKDFKDVRLQNMCKGVWAKLQYVHSQKKLSLQ</sequence>
<dbReference type="EnsemblMetazoa" id="PHUM231590-RA">
    <property type="protein sequence ID" value="PHUM231590-PA"/>
    <property type="gene ID" value="PHUM231590"/>
</dbReference>
<dbReference type="VEuPathDB" id="VectorBase:PHUM231590"/>
<keyword evidence="3" id="KW-1185">Reference proteome</keyword>
<dbReference type="InterPro" id="IPR032072">
    <property type="entry name" value="DUF4807"/>
</dbReference>
<dbReference type="FunCoup" id="E0VIR7">
    <property type="interactions" value="37"/>
</dbReference>
<dbReference type="RefSeq" id="XP_002426011.1">
    <property type="nucleotide sequence ID" value="XM_002425966.1"/>
</dbReference>
<dbReference type="OMA" id="FARQTHD"/>
<evidence type="ECO:0000313" key="3">
    <source>
        <dbReference type="Proteomes" id="UP000009046"/>
    </source>
</evidence>